<name>A0A449B3T0_9BACT</name>
<reference evidence="2 3" key="1">
    <citation type="submission" date="2019-01" db="EMBL/GenBank/DDBJ databases">
        <authorList>
            <consortium name="Pathogen Informatics"/>
        </authorList>
    </citation>
    <scope>NUCLEOTIDE SEQUENCE [LARGE SCALE GENOMIC DNA]</scope>
    <source>
        <strain evidence="2 3">NCTC10168</strain>
    </source>
</reference>
<dbReference type="RefSeq" id="WP_129646149.1">
    <property type="nucleotide sequence ID" value="NZ_LR215037.1"/>
</dbReference>
<feature type="transmembrane region" description="Helical" evidence="1">
    <location>
        <begin position="94"/>
        <end position="117"/>
    </location>
</feature>
<keyword evidence="1" id="KW-1133">Transmembrane helix</keyword>
<evidence type="ECO:0000313" key="2">
    <source>
        <dbReference type="EMBL" id="VEU75225.1"/>
    </source>
</evidence>
<protein>
    <submittedName>
        <fullName evidence="2">Uncharacterized protein</fullName>
    </submittedName>
</protein>
<organism evidence="2 3">
    <name type="scientific">Mycoplasmopsis maculosa</name>
    <dbReference type="NCBI Taxonomy" id="114885"/>
    <lineage>
        <taxon>Bacteria</taxon>
        <taxon>Bacillati</taxon>
        <taxon>Mycoplasmatota</taxon>
        <taxon>Mycoplasmoidales</taxon>
        <taxon>Metamycoplasmataceae</taxon>
        <taxon>Mycoplasmopsis</taxon>
    </lineage>
</organism>
<dbReference type="AlphaFoldDB" id="A0A449B3T0"/>
<dbReference type="Proteomes" id="UP000290243">
    <property type="component" value="Chromosome"/>
</dbReference>
<dbReference type="EMBL" id="LR215037">
    <property type="protein sequence ID" value="VEU75225.1"/>
    <property type="molecule type" value="Genomic_DNA"/>
</dbReference>
<gene>
    <name evidence="2" type="ORF">NCTC10168_00141</name>
</gene>
<proteinExistence type="predicted"/>
<sequence>MFYYFWKNFSSICEVFYINLPTFNDAFFKDILVKSNNLAILEGKEYYKNSKNISFKANLNSKKFIGENNFNLNIYLNKDFDLDYEEKLKEKTKIIWISTLVLALILTSGIITTVIVLNKKQRKVKII</sequence>
<evidence type="ECO:0000256" key="1">
    <source>
        <dbReference type="SAM" id="Phobius"/>
    </source>
</evidence>
<keyword evidence="1" id="KW-0812">Transmembrane</keyword>
<keyword evidence="1" id="KW-0472">Membrane</keyword>
<evidence type="ECO:0000313" key="3">
    <source>
        <dbReference type="Proteomes" id="UP000290243"/>
    </source>
</evidence>
<keyword evidence="3" id="KW-1185">Reference proteome</keyword>
<accession>A0A449B3T0</accession>
<dbReference type="KEGG" id="mmau:NCTC10168_00141"/>